<dbReference type="Gene3D" id="1.20.1290.10">
    <property type="entry name" value="AhpD-like"/>
    <property type="match status" value="1"/>
</dbReference>
<dbReference type="InterPro" id="IPR003779">
    <property type="entry name" value="CMD-like"/>
</dbReference>
<reference evidence="2 3" key="1">
    <citation type="submission" date="2018-11" db="EMBL/GenBank/DDBJ databases">
        <title>Genomic Encyclopedia of Type Strains, Phase IV (KMG-IV): sequencing the most valuable type-strain genomes for metagenomic binning, comparative biology and taxonomic classification.</title>
        <authorList>
            <person name="Goeker M."/>
        </authorList>
    </citation>
    <scope>NUCLEOTIDE SEQUENCE [LARGE SCALE GENOMIC DNA]</scope>
    <source>
        <strain evidence="2 3">DSM 27238</strain>
    </source>
</reference>
<evidence type="ECO:0000313" key="3">
    <source>
        <dbReference type="Proteomes" id="UP000281691"/>
    </source>
</evidence>
<evidence type="ECO:0000259" key="1">
    <source>
        <dbReference type="Pfam" id="PF02627"/>
    </source>
</evidence>
<dbReference type="Pfam" id="PF02627">
    <property type="entry name" value="CMD"/>
    <property type="match status" value="1"/>
</dbReference>
<keyword evidence="2" id="KW-0560">Oxidoreductase</keyword>
<dbReference type="GO" id="GO:0051920">
    <property type="term" value="F:peroxiredoxin activity"/>
    <property type="evidence" value="ECO:0007669"/>
    <property type="project" value="InterPro"/>
</dbReference>
<evidence type="ECO:0000313" key="2">
    <source>
        <dbReference type="EMBL" id="RPE83457.1"/>
    </source>
</evidence>
<gene>
    <name evidence="2" type="ORF">EDC46_1148</name>
</gene>
<dbReference type="EMBL" id="RKQP01000003">
    <property type="protein sequence ID" value="RPE83457.1"/>
    <property type="molecule type" value="Genomic_DNA"/>
</dbReference>
<sequence length="181" mass="19185">MTRLTIQTIDSAVEASAEMMKAVKTANGFLPNLVGVLANAPTALETYRTVGTINGRGSLTPIEREVVQITTAVTNGCEFCIAGHSAISTKMVKMPADILQSVRQGTTISDPKLEALAQFTRLVMAAKGNITDAQLDAFFQAGFTQQNVLDVLVGISVATLTNYANNLAKTPINPELQAFAP</sequence>
<dbReference type="SUPFAM" id="SSF69118">
    <property type="entry name" value="AhpD-like"/>
    <property type="match status" value="1"/>
</dbReference>
<feature type="domain" description="Carboxymuconolactone decarboxylase-like" evidence="1">
    <location>
        <begin position="51"/>
        <end position="119"/>
    </location>
</feature>
<dbReference type="NCBIfam" id="TIGR00778">
    <property type="entry name" value="ahpD_dom"/>
    <property type="match status" value="1"/>
</dbReference>
<protein>
    <submittedName>
        <fullName evidence="2">Putative peroxidase-related enzyme</fullName>
    </submittedName>
</protein>
<dbReference type="InterPro" id="IPR004675">
    <property type="entry name" value="AhpD_core"/>
</dbReference>
<dbReference type="PANTHER" id="PTHR35446:SF3">
    <property type="entry name" value="CMD DOMAIN-CONTAINING PROTEIN"/>
    <property type="match status" value="1"/>
</dbReference>
<dbReference type="PANTHER" id="PTHR35446">
    <property type="entry name" value="SI:CH211-175M2.5"/>
    <property type="match status" value="1"/>
</dbReference>
<dbReference type="AlphaFoldDB" id="A0A3N4W1Z6"/>
<keyword evidence="3" id="KW-1185">Reference proteome</keyword>
<keyword evidence="2" id="KW-0575">Peroxidase</keyword>
<dbReference type="RefSeq" id="WP_124211315.1">
    <property type="nucleotide sequence ID" value="NZ_CP016615.1"/>
</dbReference>
<comment type="caution">
    <text evidence="2">The sequence shown here is derived from an EMBL/GenBank/DDBJ whole genome shotgun (WGS) entry which is preliminary data.</text>
</comment>
<dbReference type="InterPro" id="IPR029032">
    <property type="entry name" value="AhpD-like"/>
</dbReference>
<name>A0A3N4W1Z6_9PAST</name>
<dbReference type="OrthoDB" id="9808310at2"/>
<accession>A0A3N4W1Z6</accession>
<proteinExistence type="predicted"/>
<dbReference type="Proteomes" id="UP000281691">
    <property type="component" value="Unassembled WGS sequence"/>
</dbReference>
<organism evidence="2 3">
    <name type="scientific">Vespertiliibacter pulmonis</name>
    <dbReference type="NCBI Taxonomy" id="1443036"/>
    <lineage>
        <taxon>Bacteria</taxon>
        <taxon>Pseudomonadati</taxon>
        <taxon>Pseudomonadota</taxon>
        <taxon>Gammaproteobacteria</taxon>
        <taxon>Pasteurellales</taxon>
        <taxon>Pasteurellaceae</taxon>
        <taxon>Vespertiliibacter</taxon>
    </lineage>
</organism>